<dbReference type="PANTHER" id="PTHR42905:SF16">
    <property type="entry name" value="CARBOXYPHOSPHONOENOLPYRUVATE PHOSPHONOMUTASE-LIKE PROTEIN (AFU_ORTHOLOGUE AFUA_5G07230)"/>
    <property type="match status" value="1"/>
</dbReference>
<organism evidence="1 2">
    <name type="scientific">Dietzia timorensis</name>
    <dbReference type="NCBI Taxonomy" id="499555"/>
    <lineage>
        <taxon>Bacteria</taxon>
        <taxon>Bacillati</taxon>
        <taxon>Actinomycetota</taxon>
        <taxon>Actinomycetes</taxon>
        <taxon>Mycobacteriales</taxon>
        <taxon>Dietziaceae</taxon>
        <taxon>Dietzia</taxon>
    </lineage>
</organism>
<dbReference type="Proteomes" id="UP000776650">
    <property type="component" value="Unassembled WGS sequence"/>
</dbReference>
<dbReference type="GO" id="GO:0016829">
    <property type="term" value="F:lyase activity"/>
    <property type="evidence" value="ECO:0007669"/>
    <property type="project" value="UniProtKB-KW"/>
</dbReference>
<dbReference type="AlphaFoldDB" id="A0A921F5Y4"/>
<accession>A0A921F5Y4</accession>
<reference evidence="1" key="1">
    <citation type="journal article" date="2021" name="PeerJ">
        <title>Extensive microbial diversity within the chicken gut microbiome revealed by metagenomics and culture.</title>
        <authorList>
            <person name="Gilroy R."/>
            <person name="Ravi A."/>
            <person name="Getino M."/>
            <person name="Pursley I."/>
            <person name="Horton D.L."/>
            <person name="Alikhan N.F."/>
            <person name="Baker D."/>
            <person name="Gharbi K."/>
            <person name="Hall N."/>
            <person name="Watson M."/>
            <person name="Adriaenssens E.M."/>
            <person name="Foster-Nyarko E."/>
            <person name="Jarju S."/>
            <person name="Secka A."/>
            <person name="Antonio M."/>
            <person name="Oren A."/>
            <person name="Chaudhuri R.R."/>
            <person name="La Ragione R."/>
            <person name="Hildebrand F."/>
            <person name="Pallen M.J."/>
        </authorList>
    </citation>
    <scope>NUCLEOTIDE SEQUENCE</scope>
    <source>
        <strain evidence="1">ChiGjej1B1-18357</strain>
    </source>
</reference>
<dbReference type="Gene3D" id="3.20.20.60">
    <property type="entry name" value="Phosphoenolpyruvate-binding domains"/>
    <property type="match status" value="1"/>
</dbReference>
<dbReference type="InterPro" id="IPR015813">
    <property type="entry name" value="Pyrv/PenolPyrv_kinase-like_dom"/>
</dbReference>
<reference evidence="1" key="2">
    <citation type="submission" date="2021-09" db="EMBL/GenBank/DDBJ databases">
        <authorList>
            <person name="Gilroy R."/>
        </authorList>
    </citation>
    <scope>NUCLEOTIDE SEQUENCE</scope>
    <source>
        <strain evidence="1">ChiGjej1B1-18357</strain>
    </source>
</reference>
<proteinExistence type="predicted"/>
<sequence length="258" mass="27381">MATNAQKAQEFLDLHHRERPLVLPTAWDVWSAKLIESAGFKALTIGSHPVSDSLGYPDGEGLPFEMLLEATARISAGVEIPVSVDVESGYDREPEALVRGVLDVGAVGVNIEDTVHSTGTRRTPREHADYIGAVRSAADEAGVHLVINGRTDGFIGEASEEERLADVLERLHVMEEAGADSLYPVKVPSRSALDRILEEVSLPVNVTAHPVNGAVPGGIGLSELAQLGVGRVSFGPLLQAALADRAGELMSGWAGENR</sequence>
<gene>
    <name evidence="1" type="ORF">K8V11_08480</name>
</gene>
<name>A0A921F5Y4_9ACTN</name>
<dbReference type="PANTHER" id="PTHR42905">
    <property type="entry name" value="PHOSPHOENOLPYRUVATE CARBOXYLASE"/>
    <property type="match status" value="1"/>
</dbReference>
<comment type="caution">
    <text evidence="1">The sequence shown here is derived from an EMBL/GenBank/DDBJ whole genome shotgun (WGS) entry which is preliminary data.</text>
</comment>
<dbReference type="InterPro" id="IPR040442">
    <property type="entry name" value="Pyrv_kinase-like_dom_sf"/>
</dbReference>
<evidence type="ECO:0000313" key="2">
    <source>
        <dbReference type="Proteomes" id="UP000776650"/>
    </source>
</evidence>
<dbReference type="EMBL" id="DYXM01000159">
    <property type="protein sequence ID" value="HJE91028.1"/>
    <property type="molecule type" value="Genomic_DNA"/>
</dbReference>
<dbReference type="CDD" id="cd00377">
    <property type="entry name" value="ICL_PEPM"/>
    <property type="match status" value="1"/>
</dbReference>
<dbReference type="InterPro" id="IPR039556">
    <property type="entry name" value="ICL/PEPM"/>
</dbReference>
<dbReference type="Pfam" id="PF13714">
    <property type="entry name" value="PEP_mutase"/>
    <property type="match status" value="1"/>
</dbReference>
<keyword evidence="1" id="KW-0456">Lyase</keyword>
<dbReference type="SUPFAM" id="SSF51621">
    <property type="entry name" value="Phosphoenolpyruvate/pyruvate domain"/>
    <property type="match status" value="1"/>
</dbReference>
<protein>
    <submittedName>
        <fullName evidence="1">Isocitrate lyase/phosphoenolpyruvate mutase family protein</fullName>
    </submittedName>
</protein>
<evidence type="ECO:0000313" key="1">
    <source>
        <dbReference type="EMBL" id="HJE91028.1"/>
    </source>
</evidence>